<organism evidence="2">
    <name type="scientific">Daphnia magna</name>
    <dbReference type="NCBI Taxonomy" id="35525"/>
    <lineage>
        <taxon>Eukaryota</taxon>
        <taxon>Metazoa</taxon>
        <taxon>Ecdysozoa</taxon>
        <taxon>Arthropoda</taxon>
        <taxon>Crustacea</taxon>
        <taxon>Branchiopoda</taxon>
        <taxon>Diplostraca</taxon>
        <taxon>Cladocera</taxon>
        <taxon>Anomopoda</taxon>
        <taxon>Daphniidae</taxon>
        <taxon>Daphnia</taxon>
    </lineage>
</organism>
<feature type="compositionally biased region" description="Basic and acidic residues" evidence="1">
    <location>
        <begin position="90"/>
        <end position="100"/>
    </location>
</feature>
<reference evidence="2" key="2">
    <citation type="submission" date="2015-10" db="EMBL/GenBank/DDBJ databases">
        <authorList>
            <person name="Gilbert D.G."/>
        </authorList>
    </citation>
    <scope>NUCLEOTIDE SEQUENCE</scope>
</reference>
<proteinExistence type="predicted"/>
<dbReference type="AlphaFoldDB" id="A0A0P4XG66"/>
<evidence type="ECO:0000313" key="2">
    <source>
        <dbReference type="EMBL" id="JAI79796.1"/>
    </source>
</evidence>
<accession>A0A0P4XG66</accession>
<feature type="region of interest" description="Disordered" evidence="1">
    <location>
        <begin position="71"/>
        <end position="100"/>
    </location>
</feature>
<evidence type="ECO:0000256" key="1">
    <source>
        <dbReference type="SAM" id="MobiDB-lite"/>
    </source>
</evidence>
<sequence>MPKNGINHCVSTVSHPPPRVPKAIKWCTNNNFCWLPFKTLENNFSGEEYQPTIVIYILGWLFERVNPSIQPKRIGTSPAHTRIHTRKCRSNTETKKGGQV</sequence>
<protein>
    <submittedName>
        <fullName evidence="2">Uncharacterized protein</fullName>
    </submittedName>
</protein>
<reference evidence="2" key="1">
    <citation type="submission" date="2015-10" db="EMBL/GenBank/DDBJ databases">
        <title>Daphnia magna gene sets from two clonal populations assembled and annotated with EvidentialGene.</title>
        <authorList>
            <person name="Gilbert D."/>
            <person name="Podicheti R."/>
            <person name="Orsini L."/>
            <person name="Colbourne J."/>
            <person name="Pfrender M."/>
        </authorList>
    </citation>
    <scope>NUCLEOTIDE SEQUENCE</scope>
</reference>
<name>A0A0P4XG66_9CRUS</name>
<dbReference type="EMBL" id="GDIP01243605">
    <property type="protein sequence ID" value="JAI79796.1"/>
    <property type="molecule type" value="Transcribed_RNA"/>
</dbReference>